<dbReference type="Proteomes" id="UP000663870">
    <property type="component" value="Unassembled WGS sequence"/>
</dbReference>
<evidence type="ECO:0000313" key="5">
    <source>
        <dbReference type="Proteomes" id="UP000663870"/>
    </source>
</evidence>
<keyword evidence="1" id="KW-0812">Transmembrane</keyword>
<protein>
    <submittedName>
        <fullName evidence="2">Uncharacterized protein</fullName>
    </submittedName>
</protein>
<proteinExistence type="predicted"/>
<dbReference type="EMBL" id="CAJNOH010014220">
    <property type="protein sequence ID" value="CAF1553230.1"/>
    <property type="molecule type" value="Genomic_DNA"/>
</dbReference>
<gene>
    <name evidence="3" type="ORF">JXQ802_LOCUS58089</name>
    <name evidence="2" type="ORF">PYM288_LOCUS41475</name>
</gene>
<keyword evidence="1" id="KW-0472">Membrane</keyword>
<keyword evidence="1" id="KW-1133">Transmembrane helix</keyword>
<comment type="caution">
    <text evidence="2">The sequence shown here is derived from an EMBL/GenBank/DDBJ whole genome shotgun (WGS) entry which is preliminary data.</text>
</comment>
<name>A0A815X4G2_9BILA</name>
<dbReference type="AlphaFoldDB" id="A0A815X4G2"/>
<feature type="non-terminal residue" evidence="2">
    <location>
        <position position="1"/>
    </location>
</feature>
<dbReference type="EMBL" id="CAJNOL010016117">
    <property type="protein sequence ID" value="CAF1674130.1"/>
    <property type="molecule type" value="Genomic_DNA"/>
</dbReference>
<sequence>KKTKLFSPNFFLNKGFVADLNSYALTYFVIGIGTALAALLLFTMPLVQKCYGFLTLESKKQKTNTLVTASNGDLPVPILNNNSLNETIANINK</sequence>
<accession>A0A815X4G2</accession>
<keyword evidence="5" id="KW-1185">Reference proteome</keyword>
<feature type="transmembrane region" description="Helical" evidence="1">
    <location>
        <begin position="20"/>
        <end position="42"/>
    </location>
</feature>
<organism evidence="2 4">
    <name type="scientific">Rotaria sordida</name>
    <dbReference type="NCBI Taxonomy" id="392033"/>
    <lineage>
        <taxon>Eukaryota</taxon>
        <taxon>Metazoa</taxon>
        <taxon>Spiralia</taxon>
        <taxon>Gnathifera</taxon>
        <taxon>Rotifera</taxon>
        <taxon>Eurotatoria</taxon>
        <taxon>Bdelloidea</taxon>
        <taxon>Philodinida</taxon>
        <taxon>Philodinidae</taxon>
        <taxon>Rotaria</taxon>
    </lineage>
</organism>
<dbReference type="Proteomes" id="UP000663854">
    <property type="component" value="Unassembled WGS sequence"/>
</dbReference>
<evidence type="ECO:0000256" key="1">
    <source>
        <dbReference type="SAM" id="Phobius"/>
    </source>
</evidence>
<reference evidence="2" key="1">
    <citation type="submission" date="2021-02" db="EMBL/GenBank/DDBJ databases">
        <authorList>
            <person name="Nowell W R."/>
        </authorList>
    </citation>
    <scope>NUCLEOTIDE SEQUENCE</scope>
</reference>
<evidence type="ECO:0000313" key="4">
    <source>
        <dbReference type="Proteomes" id="UP000663854"/>
    </source>
</evidence>
<evidence type="ECO:0000313" key="3">
    <source>
        <dbReference type="EMBL" id="CAF1674130.1"/>
    </source>
</evidence>
<evidence type="ECO:0000313" key="2">
    <source>
        <dbReference type="EMBL" id="CAF1553230.1"/>
    </source>
</evidence>